<dbReference type="InterPro" id="IPR012910">
    <property type="entry name" value="Plug_dom"/>
</dbReference>
<comment type="similarity">
    <text evidence="8 9">Belongs to the TonB-dependent receptor family.</text>
</comment>
<evidence type="ECO:0000256" key="5">
    <source>
        <dbReference type="ARBA" id="ARBA00023077"/>
    </source>
</evidence>
<dbReference type="Pfam" id="PF00593">
    <property type="entry name" value="TonB_dep_Rec_b-barrel"/>
    <property type="match status" value="1"/>
</dbReference>
<dbReference type="SUPFAM" id="SSF56935">
    <property type="entry name" value="Porins"/>
    <property type="match status" value="1"/>
</dbReference>
<dbReference type="InterPro" id="IPR036942">
    <property type="entry name" value="Beta-barrel_TonB_sf"/>
</dbReference>
<name>A0ABX0I8K1_9FLAO</name>
<evidence type="ECO:0000256" key="6">
    <source>
        <dbReference type="ARBA" id="ARBA00023136"/>
    </source>
</evidence>
<organism evidence="13 14">
    <name type="scientific">Flavobacterium difficile</name>
    <dbReference type="NCBI Taxonomy" id="2709659"/>
    <lineage>
        <taxon>Bacteria</taxon>
        <taxon>Pseudomonadati</taxon>
        <taxon>Bacteroidota</taxon>
        <taxon>Flavobacteriia</taxon>
        <taxon>Flavobacteriales</taxon>
        <taxon>Flavobacteriaceae</taxon>
        <taxon>Flavobacterium</taxon>
    </lineage>
</organism>
<keyword evidence="7 8" id="KW-0998">Cell outer membrane</keyword>
<dbReference type="PROSITE" id="PS52016">
    <property type="entry name" value="TONB_DEPENDENT_REC_3"/>
    <property type="match status" value="1"/>
</dbReference>
<dbReference type="InterPro" id="IPR023996">
    <property type="entry name" value="TonB-dep_OMP_SusC/RagA"/>
</dbReference>
<evidence type="ECO:0000259" key="12">
    <source>
        <dbReference type="Pfam" id="PF07715"/>
    </source>
</evidence>
<evidence type="ECO:0000313" key="13">
    <source>
        <dbReference type="EMBL" id="NHM02942.1"/>
    </source>
</evidence>
<keyword evidence="2 8" id="KW-0813">Transport</keyword>
<dbReference type="InterPro" id="IPR023997">
    <property type="entry name" value="TonB-dep_OMP_SusC/RagA_CS"/>
</dbReference>
<evidence type="ECO:0000256" key="2">
    <source>
        <dbReference type="ARBA" id="ARBA00022448"/>
    </source>
</evidence>
<dbReference type="EMBL" id="JAAJBT010000010">
    <property type="protein sequence ID" value="NHM02942.1"/>
    <property type="molecule type" value="Genomic_DNA"/>
</dbReference>
<keyword evidence="14" id="KW-1185">Reference proteome</keyword>
<evidence type="ECO:0000256" key="4">
    <source>
        <dbReference type="ARBA" id="ARBA00022692"/>
    </source>
</evidence>
<feature type="domain" description="TonB-dependent receptor plug" evidence="12">
    <location>
        <begin position="114"/>
        <end position="232"/>
    </location>
</feature>
<feature type="signal peptide" evidence="10">
    <location>
        <begin position="1"/>
        <end position="21"/>
    </location>
</feature>
<dbReference type="InterPro" id="IPR037066">
    <property type="entry name" value="Plug_dom_sf"/>
</dbReference>
<keyword evidence="10" id="KW-0732">Signal</keyword>
<dbReference type="SUPFAM" id="SSF49464">
    <property type="entry name" value="Carboxypeptidase regulatory domain-like"/>
    <property type="match status" value="1"/>
</dbReference>
<gene>
    <name evidence="13" type="ORF">G4D72_12575</name>
</gene>
<dbReference type="Pfam" id="PF13715">
    <property type="entry name" value="CarbopepD_reg_2"/>
    <property type="match status" value="1"/>
</dbReference>
<evidence type="ECO:0000313" key="14">
    <source>
        <dbReference type="Proteomes" id="UP000800984"/>
    </source>
</evidence>
<dbReference type="InterPro" id="IPR000531">
    <property type="entry name" value="Beta-barrel_TonB"/>
</dbReference>
<dbReference type="Gene3D" id="2.170.130.10">
    <property type="entry name" value="TonB-dependent receptor, plug domain"/>
    <property type="match status" value="1"/>
</dbReference>
<dbReference type="NCBIfam" id="TIGR04057">
    <property type="entry name" value="SusC_RagA_signa"/>
    <property type="match status" value="1"/>
</dbReference>
<dbReference type="InterPro" id="IPR039426">
    <property type="entry name" value="TonB-dep_rcpt-like"/>
</dbReference>
<evidence type="ECO:0000256" key="1">
    <source>
        <dbReference type="ARBA" id="ARBA00004571"/>
    </source>
</evidence>
<dbReference type="Gene3D" id="2.60.40.1120">
    <property type="entry name" value="Carboxypeptidase-like, regulatory domain"/>
    <property type="match status" value="1"/>
</dbReference>
<comment type="caution">
    <text evidence="13">The sequence shown here is derived from an EMBL/GenBank/DDBJ whole genome shotgun (WGS) entry which is preliminary data.</text>
</comment>
<dbReference type="Gene3D" id="2.40.170.20">
    <property type="entry name" value="TonB-dependent receptor, beta-barrel domain"/>
    <property type="match status" value="1"/>
</dbReference>
<reference evidence="13 14" key="1">
    <citation type="submission" date="2020-02" db="EMBL/GenBank/DDBJ databases">
        <authorList>
            <person name="Chen W.-M."/>
        </authorList>
    </citation>
    <scope>NUCLEOTIDE SEQUENCE [LARGE SCALE GENOMIC DNA]</scope>
    <source>
        <strain evidence="13 14">KDG-16</strain>
    </source>
</reference>
<sequence length="1007" mass="109843">MKTMLKKLLFFMLVLPLSVLAQNTLTGKVTDALNNQVMPGVTVSISGTSTGTITDEQGAFTLKNVKNGDVVSFAFLGYKTKLVTYTNQQSISIALEQEGQGIEEVVVVGYGKVKKKDATGAVTQIGSKDFNKGATPTVENLLNGRVAGVQITTGGGPGSGSAIRIRGGASLTANNEPLIVVDGLPLQNSNQGTPSGSRNFLASIDPSTIESITVLKDAASTAIYGSRASNGVILITTKKGSKKLNVEYNFQYGSGQNRRKIDVLGASEFVSAVEKYFPNLTNALGVDDPNSTAVDNPSTPGIIEGRLLYNTDWQDEIYKRTDYVVNTLNVGGSLFDVIPTRVTASNTYQEGLVLTDKFNRSNFSLALSPSFFKNHLKVNVNANYANERNKFAATPIGAALRMDPTKPVYSGNTAWGGFTEFLSNTTTNQLAAGGTRNPVGNILLNNSISDVNRIYGNVQLDYKFHFLPELRAVVNAGIDKSSGSGRNTTSKNSSVAFSILDGTIENNKLGSRETYSSELNNKLFDGYLNYTKKFGGLELDATAGYSYQKFEQVRYSSGNVVDPNRNEDTFTAPDLVLLGFFGRTNFTLNDKYILSLSYRRDGSSRFPSNEKYGNFPGASIAWKVNKDLFTESKVISDLKLRAGWGITGQQDLGQNDFFIPRYQTGNPDSQYVFGNTPIILGLPLAFNSQLKWEETTNYNAGLDYGLWNDRITGSVDVFYKLSEDLLYNDAPFADGSNFSNKGAQNSGSFTTKGIEFNINADILREGNFKWNVNFNASTYERRIKELPAGNNLLVGGIGGGTGGNIQIFSEGWTPFSYYVYKQLYNPNGTPIEGAFADINGDNLVNENDRYIYKNPDPAALLGFQSSMSYKNLDLSFNMRASIGNKAYNNVNSANAYTNFLQDVGSTVANVPSATFESNFASAGNNVIFSDYYIEDASFLRVDNITLGYTFQKTETRKAVVRITAGIQNPDFLLFTKYSGLDPEVFGGIDNTIYPRQEQILLGVNVKF</sequence>
<keyword evidence="3 8" id="KW-1134">Transmembrane beta strand</keyword>
<proteinExistence type="inferred from homology"/>
<feature type="domain" description="TonB-dependent receptor-like beta-barrel" evidence="11">
    <location>
        <begin position="416"/>
        <end position="968"/>
    </location>
</feature>
<evidence type="ECO:0000256" key="3">
    <source>
        <dbReference type="ARBA" id="ARBA00022452"/>
    </source>
</evidence>
<evidence type="ECO:0000256" key="7">
    <source>
        <dbReference type="ARBA" id="ARBA00023237"/>
    </source>
</evidence>
<dbReference type="Pfam" id="PF07715">
    <property type="entry name" value="Plug"/>
    <property type="match status" value="1"/>
</dbReference>
<keyword evidence="4 8" id="KW-0812">Transmembrane</keyword>
<feature type="chain" id="PRO_5046206713" evidence="10">
    <location>
        <begin position="22"/>
        <end position="1007"/>
    </location>
</feature>
<keyword evidence="6 8" id="KW-0472">Membrane</keyword>
<evidence type="ECO:0000259" key="11">
    <source>
        <dbReference type="Pfam" id="PF00593"/>
    </source>
</evidence>
<accession>A0ABX0I8K1</accession>
<dbReference type="RefSeq" id="WP_166078084.1">
    <property type="nucleotide sequence ID" value="NZ_JAAJBT010000010.1"/>
</dbReference>
<dbReference type="NCBIfam" id="TIGR04056">
    <property type="entry name" value="OMP_RagA_SusC"/>
    <property type="match status" value="1"/>
</dbReference>
<evidence type="ECO:0000256" key="9">
    <source>
        <dbReference type="RuleBase" id="RU003357"/>
    </source>
</evidence>
<dbReference type="Proteomes" id="UP000800984">
    <property type="component" value="Unassembled WGS sequence"/>
</dbReference>
<keyword evidence="5 9" id="KW-0798">TonB box</keyword>
<comment type="subcellular location">
    <subcellularLocation>
        <location evidence="1 8">Cell outer membrane</location>
        <topology evidence="1 8">Multi-pass membrane protein</topology>
    </subcellularLocation>
</comment>
<dbReference type="InterPro" id="IPR008969">
    <property type="entry name" value="CarboxyPept-like_regulatory"/>
</dbReference>
<protein>
    <submittedName>
        <fullName evidence="13">SusC/RagA family TonB-linked outer membrane protein</fullName>
    </submittedName>
</protein>
<evidence type="ECO:0000256" key="8">
    <source>
        <dbReference type="PROSITE-ProRule" id="PRU01360"/>
    </source>
</evidence>
<evidence type="ECO:0000256" key="10">
    <source>
        <dbReference type="SAM" id="SignalP"/>
    </source>
</evidence>